<dbReference type="GO" id="GO:0000054">
    <property type="term" value="P:ribosomal subunit export from nucleus"/>
    <property type="evidence" value="ECO:0007669"/>
    <property type="project" value="TreeGrafter"/>
</dbReference>
<evidence type="ECO:0000313" key="4">
    <source>
        <dbReference type="Proteomes" id="UP001162480"/>
    </source>
</evidence>
<dbReference type="GO" id="GO:0006606">
    <property type="term" value="P:protein import into nucleus"/>
    <property type="evidence" value="ECO:0007669"/>
    <property type="project" value="TreeGrafter"/>
</dbReference>
<keyword evidence="1" id="KW-0547">Nucleotide-binding</keyword>
<protein>
    <recommendedName>
        <fullName evidence="5">GTP-binding nuclear protein Ran-like</fullName>
    </recommendedName>
</protein>
<sequence>MPLVYMPKDFKRLFADTSLLLLITVNSKSTIQLPIDIPKVFKLQMPQPREILADAKSNYNFEKPFLWLARKLIGDANLEFFEMPALQPPEVEMSQSLAQQYEKELEVAQEIALPDEDEDL</sequence>
<dbReference type="SMART" id="SM00176">
    <property type="entry name" value="RAN"/>
    <property type="match status" value="1"/>
</dbReference>
<dbReference type="AlphaFoldDB" id="A0AA36F7A2"/>
<dbReference type="InterPro" id="IPR027417">
    <property type="entry name" value="P-loop_NTPase"/>
</dbReference>
<evidence type="ECO:0008006" key="5">
    <source>
        <dbReference type="Google" id="ProtNLM"/>
    </source>
</evidence>
<dbReference type="GO" id="GO:0005634">
    <property type="term" value="C:nucleus"/>
    <property type="evidence" value="ECO:0007669"/>
    <property type="project" value="TreeGrafter"/>
</dbReference>
<accession>A0AA36F7A2</accession>
<evidence type="ECO:0000313" key="3">
    <source>
        <dbReference type="EMBL" id="CAI9728466.1"/>
    </source>
</evidence>
<dbReference type="GO" id="GO:0005525">
    <property type="term" value="F:GTP binding"/>
    <property type="evidence" value="ECO:0007669"/>
    <property type="project" value="UniProtKB-KW"/>
</dbReference>
<keyword evidence="2" id="KW-0342">GTP-binding</keyword>
<dbReference type="PANTHER" id="PTHR24071">
    <property type="entry name" value="RAN GTPASE"/>
    <property type="match status" value="1"/>
</dbReference>
<dbReference type="InterPro" id="IPR002041">
    <property type="entry name" value="Ran_GTPase"/>
</dbReference>
<dbReference type="Gene3D" id="3.40.50.300">
    <property type="entry name" value="P-loop containing nucleotide triphosphate hydrolases"/>
    <property type="match status" value="1"/>
</dbReference>
<name>A0AA36F7A2_OCTVU</name>
<dbReference type="Proteomes" id="UP001162480">
    <property type="component" value="Chromosome 9"/>
</dbReference>
<proteinExistence type="predicted"/>
<evidence type="ECO:0000256" key="1">
    <source>
        <dbReference type="ARBA" id="ARBA00022741"/>
    </source>
</evidence>
<dbReference type="GO" id="GO:0003924">
    <property type="term" value="F:GTPase activity"/>
    <property type="evidence" value="ECO:0007669"/>
    <property type="project" value="InterPro"/>
</dbReference>
<keyword evidence="4" id="KW-1185">Reference proteome</keyword>
<dbReference type="EMBL" id="OX597822">
    <property type="protein sequence ID" value="CAI9728466.1"/>
    <property type="molecule type" value="Genomic_DNA"/>
</dbReference>
<organism evidence="3 4">
    <name type="scientific">Octopus vulgaris</name>
    <name type="common">Common octopus</name>
    <dbReference type="NCBI Taxonomy" id="6645"/>
    <lineage>
        <taxon>Eukaryota</taxon>
        <taxon>Metazoa</taxon>
        <taxon>Spiralia</taxon>
        <taxon>Lophotrochozoa</taxon>
        <taxon>Mollusca</taxon>
        <taxon>Cephalopoda</taxon>
        <taxon>Coleoidea</taxon>
        <taxon>Octopodiformes</taxon>
        <taxon>Octopoda</taxon>
        <taxon>Incirrata</taxon>
        <taxon>Octopodidae</taxon>
        <taxon>Octopus</taxon>
    </lineage>
</organism>
<reference evidence="3" key="1">
    <citation type="submission" date="2023-08" db="EMBL/GenBank/DDBJ databases">
        <authorList>
            <person name="Alioto T."/>
            <person name="Alioto T."/>
            <person name="Gomez Garrido J."/>
        </authorList>
    </citation>
    <scope>NUCLEOTIDE SEQUENCE</scope>
</reference>
<dbReference type="PANTHER" id="PTHR24071:SF0">
    <property type="entry name" value="GTP-BINDING NUCLEAR PROTEIN RAN"/>
    <property type="match status" value="1"/>
</dbReference>
<dbReference type="GO" id="GO:0005737">
    <property type="term" value="C:cytoplasm"/>
    <property type="evidence" value="ECO:0007669"/>
    <property type="project" value="TreeGrafter"/>
</dbReference>
<evidence type="ECO:0000256" key="2">
    <source>
        <dbReference type="ARBA" id="ARBA00023134"/>
    </source>
</evidence>
<gene>
    <name evidence="3" type="ORF">OCTVUL_1B024272</name>
</gene>